<reference evidence="9 10" key="1">
    <citation type="submission" date="2015-07" db="EMBL/GenBank/DDBJ databases">
        <title>Isolation and Genomic Characterization of a Novel Halophilic Metal-Reducing Deltaproteobacterium from the Deep Subsurface.</title>
        <authorList>
            <person name="Badalamenti J.P."/>
            <person name="Summers Z.M."/>
            <person name="Gralnick J.A."/>
            <person name="Bond D.R."/>
        </authorList>
    </citation>
    <scope>NUCLEOTIDE SEQUENCE [LARGE SCALE GENOMIC DNA]</scope>
    <source>
        <strain evidence="9 10">WTL</strain>
    </source>
</reference>
<evidence type="ECO:0000313" key="9">
    <source>
        <dbReference type="EMBL" id="ALC17439.1"/>
    </source>
</evidence>
<feature type="transmembrane region" description="Helical" evidence="7">
    <location>
        <begin position="205"/>
        <end position="223"/>
    </location>
</feature>
<evidence type="ECO:0000256" key="3">
    <source>
        <dbReference type="ARBA" id="ARBA00022729"/>
    </source>
</evidence>
<keyword evidence="5 7" id="KW-0472">Membrane</keyword>
<keyword evidence="3" id="KW-0732">Signal</keyword>
<feature type="coiled-coil region" evidence="6">
    <location>
        <begin position="92"/>
        <end position="196"/>
    </location>
</feature>
<evidence type="ECO:0000259" key="8">
    <source>
        <dbReference type="PROSITE" id="PS51781"/>
    </source>
</evidence>
<dbReference type="SMART" id="SM00287">
    <property type="entry name" value="SH3b"/>
    <property type="match status" value="1"/>
</dbReference>
<dbReference type="OrthoDB" id="5418566at2"/>
<keyword evidence="4 7" id="KW-1133">Transmembrane helix</keyword>
<evidence type="ECO:0000256" key="7">
    <source>
        <dbReference type="SAM" id="Phobius"/>
    </source>
</evidence>
<gene>
    <name evidence="9" type="ORF">DSOUD_2689</name>
</gene>
<dbReference type="GO" id="GO:0016020">
    <property type="term" value="C:membrane"/>
    <property type="evidence" value="ECO:0007669"/>
    <property type="project" value="UniProtKB-SubCell"/>
</dbReference>
<comment type="subcellular location">
    <subcellularLocation>
        <location evidence="1">Membrane</location>
        <topology evidence="1">Single-pass membrane protein</topology>
    </subcellularLocation>
</comment>
<evidence type="ECO:0000256" key="4">
    <source>
        <dbReference type="ARBA" id="ARBA00022989"/>
    </source>
</evidence>
<keyword evidence="2 7" id="KW-0812">Transmembrane</keyword>
<dbReference type="KEGG" id="des:DSOUD_2689"/>
<dbReference type="InterPro" id="IPR016476">
    <property type="entry name" value="SH3_dom_pro"/>
</dbReference>
<dbReference type="RefSeq" id="WP_053551445.1">
    <property type="nucleotide sequence ID" value="NZ_CP010802.1"/>
</dbReference>
<feature type="domain" description="SH3b" evidence="8">
    <location>
        <begin position="22"/>
        <end position="86"/>
    </location>
</feature>
<evidence type="ECO:0000256" key="2">
    <source>
        <dbReference type="ARBA" id="ARBA00022692"/>
    </source>
</evidence>
<keyword evidence="6" id="KW-0175">Coiled coil</keyword>
<protein>
    <submittedName>
        <fullName evidence="9">SH3 domain protein</fullName>
    </submittedName>
</protein>
<dbReference type="PATRIC" id="fig|1603606.3.peg.2921"/>
<sequence>MKVLFSAAGFLLILLLAALAGAETRYVSDRLIVTLRQGPVSGSPVLKTLKTGEAMEVLEEGPEYLRVRDSEGVEGYVQKQYITKDLPKELVVKGLEKELGRLKAKIADLEKSKAALSVELEEARKGKQSVAQELQGTSSALQEALTRTEEELKRVTEEYAELRRQSENVVALAEERDRLRTENEALGTEAATLRQENETMLRTGMIRWFLAGAGVFFVGWLAGKLSRKKNRVF</sequence>
<dbReference type="Pfam" id="PF08239">
    <property type="entry name" value="SH3_3"/>
    <property type="match status" value="1"/>
</dbReference>
<dbReference type="InterPro" id="IPR003646">
    <property type="entry name" value="SH3-like_bac-type"/>
</dbReference>
<evidence type="ECO:0000256" key="5">
    <source>
        <dbReference type="ARBA" id="ARBA00023136"/>
    </source>
</evidence>
<accession>A0A0M3QG63</accession>
<evidence type="ECO:0000256" key="1">
    <source>
        <dbReference type="ARBA" id="ARBA00004167"/>
    </source>
</evidence>
<dbReference type="AlphaFoldDB" id="A0A0M3QG63"/>
<dbReference type="NCBIfam" id="TIGR04211">
    <property type="entry name" value="SH3_and_anchor"/>
    <property type="match status" value="2"/>
</dbReference>
<dbReference type="Gene3D" id="2.30.30.40">
    <property type="entry name" value="SH3 Domains"/>
    <property type="match status" value="1"/>
</dbReference>
<dbReference type="Proteomes" id="UP000057158">
    <property type="component" value="Chromosome"/>
</dbReference>
<dbReference type="STRING" id="1603606.DSOUD_2689"/>
<keyword evidence="10" id="KW-1185">Reference proteome</keyword>
<evidence type="ECO:0000256" key="6">
    <source>
        <dbReference type="SAM" id="Coils"/>
    </source>
</evidence>
<organism evidence="9 10">
    <name type="scientific">Desulfuromonas soudanensis</name>
    <dbReference type="NCBI Taxonomy" id="1603606"/>
    <lineage>
        <taxon>Bacteria</taxon>
        <taxon>Pseudomonadati</taxon>
        <taxon>Thermodesulfobacteriota</taxon>
        <taxon>Desulfuromonadia</taxon>
        <taxon>Desulfuromonadales</taxon>
        <taxon>Desulfuromonadaceae</taxon>
        <taxon>Desulfuromonas</taxon>
    </lineage>
</organism>
<dbReference type="PROSITE" id="PS51781">
    <property type="entry name" value="SH3B"/>
    <property type="match status" value="1"/>
</dbReference>
<evidence type="ECO:0000313" key="10">
    <source>
        <dbReference type="Proteomes" id="UP000057158"/>
    </source>
</evidence>
<proteinExistence type="predicted"/>
<name>A0A0M3QG63_9BACT</name>
<dbReference type="EMBL" id="CP010802">
    <property type="protein sequence ID" value="ALC17439.1"/>
    <property type="molecule type" value="Genomic_DNA"/>
</dbReference>